<proteinExistence type="predicted"/>
<protein>
    <submittedName>
        <fullName evidence="1">Uncharacterized protein</fullName>
    </submittedName>
</protein>
<dbReference type="AlphaFoldDB" id="A0AAD9NLN5"/>
<dbReference type="EMBL" id="JAODUO010000921">
    <property type="protein sequence ID" value="KAK2172886.1"/>
    <property type="molecule type" value="Genomic_DNA"/>
</dbReference>
<evidence type="ECO:0000313" key="2">
    <source>
        <dbReference type="Proteomes" id="UP001209878"/>
    </source>
</evidence>
<evidence type="ECO:0000313" key="1">
    <source>
        <dbReference type="EMBL" id="KAK2172886.1"/>
    </source>
</evidence>
<comment type="caution">
    <text evidence="1">The sequence shown here is derived from an EMBL/GenBank/DDBJ whole genome shotgun (WGS) entry which is preliminary data.</text>
</comment>
<name>A0AAD9NLN5_RIDPI</name>
<gene>
    <name evidence="1" type="ORF">NP493_922g00000</name>
</gene>
<sequence length="71" mass="7761">MPDDTDFVAELMGVALQSIYARLAPGVLKEFGQLKTNADRVSFVDKIPCVHETLVIEPEFSGKSEGTMCTI</sequence>
<organism evidence="1 2">
    <name type="scientific">Ridgeia piscesae</name>
    <name type="common">Tubeworm</name>
    <dbReference type="NCBI Taxonomy" id="27915"/>
    <lineage>
        <taxon>Eukaryota</taxon>
        <taxon>Metazoa</taxon>
        <taxon>Spiralia</taxon>
        <taxon>Lophotrochozoa</taxon>
        <taxon>Annelida</taxon>
        <taxon>Polychaeta</taxon>
        <taxon>Sedentaria</taxon>
        <taxon>Canalipalpata</taxon>
        <taxon>Sabellida</taxon>
        <taxon>Siboglinidae</taxon>
        <taxon>Ridgeia</taxon>
    </lineage>
</organism>
<keyword evidence="2" id="KW-1185">Reference proteome</keyword>
<accession>A0AAD9NLN5</accession>
<dbReference type="Proteomes" id="UP001209878">
    <property type="component" value="Unassembled WGS sequence"/>
</dbReference>
<reference evidence="1" key="1">
    <citation type="journal article" date="2023" name="Mol. Biol. Evol.">
        <title>Third-Generation Sequencing Reveals the Adaptive Role of the Epigenome in Three Deep-Sea Polychaetes.</title>
        <authorList>
            <person name="Perez M."/>
            <person name="Aroh O."/>
            <person name="Sun Y."/>
            <person name="Lan Y."/>
            <person name="Juniper S.K."/>
            <person name="Young C.R."/>
            <person name="Angers B."/>
            <person name="Qian P.Y."/>
        </authorList>
    </citation>
    <scope>NUCLEOTIDE SEQUENCE</scope>
    <source>
        <strain evidence="1">R07B-5</strain>
    </source>
</reference>